<sequence>MKSILVTLRDSGSFGTFLDLVREAGMEEMLGREGPYTLFVPDDDAFRAASGERLAAVRKDPGRLADILRYHMVAGVHSTVDLIGIRTLRSLQGEDLAVEVAPEGVLVNNVPVMESDAWCTNGICHAISALLLPRGAGVVAVPAGTGARENV</sequence>
<dbReference type="InterPro" id="IPR050904">
    <property type="entry name" value="Adhesion/Biosynth-related"/>
</dbReference>
<reference evidence="2 3" key="1">
    <citation type="submission" date="2019-10" db="EMBL/GenBank/DDBJ databases">
        <title>Isolation and characterization of Methanoculleus sp. Wushi-C6 from a hot spring well.</title>
        <authorList>
            <person name="Chen S.-C."/>
            <person name="Lan Z.-H."/>
            <person name="You Y.-T."/>
            <person name="Lai M.-C."/>
        </authorList>
    </citation>
    <scope>NUCLEOTIDE SEQUENCE [LARGE SCALE GENOMIC DNA]</scope>
    <source>
        <strain evidence="2 3">Wushi-C6</strain>
    </source>
</reference>
<dbReference type="InterPro" id="IPR036378">
    <property type="entry name" value="FAS1_dom_sf"/>
</dbReference>
<organism evidence="2 3">
    <name type="scientific">Methanoculleus caldifontis</name>
    <dbReference type="NCBI Taxonomy" id="2651577"/>
    <lineage>
        <taxon>Archaea</taxon>
        <taxon>Methanobacteriati</taxon>
        <taxon>Methanobacteriota</taxon>
        <taxon>Stenosarchaea group</taxon>
        <taxon>Methanomicrobia</taxon>
        <taxon>Methanomicrobiales</taxon>
        <taxon>Methanomicrobiaceae</taxon>
        <taxon>Methanoculleus</taxon>
    </lineage>
</organism>
<keyword evidence="3" id="KW-1185">Reference proteome</keyword>
<gene>
    <name evidence="2" type="ORF">F8E02_12605</name>
</gene>
<dbReference type="PROSITE" id="PS50213">
    <property type="entry name" value="FAS1"/>
    <property type="match status" value="1"/>
</dbReference>
<dbReference type="Pfam" id="PF02469">
    <property type="entry name" value="Fasciclin"/>
    <property type="match status" value="1"/>
</dbReference>
<dbReference type="PANTHER" id="PTHR10900">
    <property type="entry name" value="PERIOSTIN-RELATED"/>
    <property type="match status" value="1"/>
</dbReference>
<comment type="caution">
    <text evidence="2">The sequence shown here is derived from an EMBL/GenBank/DDBJ whole genome shotgun (WGS) entry which is preliminary data.</text>
</comment>
<dbReference type="EMBL" id="WBKO01000003">
    <property type="protein sequence ID" value="MDV2482813.1"/>
    <property type="molecule type" value="Genomic_DNA"/>
</dbReference>
<evidence type="ECO:0000259" key="1">
    <source>
        <dbReference type="PROSITE" id="PS50213"/>
    </source>
</evidence>
<dbReference type="InterPro" id="IPR000782">
    <property type="entry name" value="FAS1_domain"/>
</dbReference>
<feature type="domain" description="FAS1" evidence="1">
    <location>
        <begin position="1"/>
        <end position="131"/>
    </location>
</feature>
<dbReference type="SMART" id="SM00554">
    <property type="entry name" value="FAS1"/>
    <property type="match status" value="1"/>
</dbReference>
<protein>
    <submittedName>
        <fullName evidence="2">Fasciclin domain-containing protein</fullName>
    </submittedName>
</protein>
<dbReference type="Gene3D" id="2.30.180.10">
    <property type="entry name" value="FAS1 domain"/>
    <property type="match status" value="1"/>
</dbReference>
<name>A0ABU3X447_9EURY</name>
<dbReference type="RefSeq" id="WP_317065947.1">
    <property type="nucleotide sequence ID" value="NZ_WBKO01000003.1"/>
</dbReference>
<dbReference type="SUPFAM" id="SSF82153">
    <property type="entry name" value="FAS1 domain"/>
    <property type="match status" value="1"/>
</dbReference>
<dbReference type="PANTHER" id="PTHR10900:SF77">
    <property type="entry name" value="FI19380P1"/>
    <property type="match status" value="1"/>
</dbReference>
<evidence type="ECO:0000313" key="2">
    <source>
        <dbReference type="EMBL" id="MDV2482813.1"/>
    </source>
</evidence>
<evidence type="ECO:0000313" key="3">
    <source>
        <dbReference type="Proteomes" id="UP001281203"/>
    </source>
</evidence>
<proteinExistence type="predicted"/>
<dbReference type="Proteomes" id="UP001281203">
    <property type="component" value="Unassembled WGS sequence"/>
</dbReference>
<accession>A0ABU3X447</accession>